<dbReference type="InterPro" id="IPR011141">
    <property type="entry name" value="Polyketide_synthase_type-III"/>
</dbReference>
<name>A0AAQ3R6T3_9PEZI</name>
<sequence>MSPPTDAQNAGLGSDLWITGLAAQYPPYLIGPEKLEKLAARFHDVESPGLRKVLGINRKTGIETRSSVQTFDDGFCAQKLPPSITEIDNFFRKAAVDLTAQACEKALKEWGGSKDDITHTIGVTCTNQGNPGYDLLVNRQLSLRSDVDRMLLHGVGCAGGLAIMRAAAQIASGATARGEPARILCFACELCSSNVRSELEAAEKSNPADVCVAAALFSDGAAAFVLCNTLGLNEETQPLFQLTNWGSALIPNTIDEMGFYAVQSGFRTILTKHVTTHTAAAVKPMFSKLLPSYAKSNSKTLTTEDFDWALHPGGRAIIDGVQYMMDLTEHQLRASRDIYRTRGNSSSPTVLIVLDKLRTMGRGSDHVVATAFGPGLTIEMALLKRCRDGPNTQRHELEITALEAESEQAELEFERRDSGNEDEVEMRNVSVKRKADDIALAMDCETKRMKLGSALLTKVA</sequence>
<gene>
    <name evidence="6" type="ORF">R9X50_00644200</name>
</gene>
<dbReference type="AlphaFoldDB" id="A0AAQ3R6T3"/>
<feature type="domain" description="Chalcone/stilbene synthase N-terminal" evidence="4">
    <location>
        <begin position="80"/>
        <end position="226"/>
    </location>
</feature>
<accession>A0AAQ3R6T3</accession>
<evidence type="ECO:0000256" key="1">
    <source>
        <dbReference type="ARBA" id="ARBA00005531"/>
    </source>
</evidence>
<dbReference type="EMBL" id="CP138589">
    <property type="protein sequence ID" value="WPH03561.1"/>
    <property type="molecule type" value="Genomic_DNA"/>
</dbReference>
<feature type="domain" description="Chalcone/stilbene synthase C-terminal" evidence="5">
    <location>
        <begin position="249"/>
        <end position="384"/>
    </location>
</feature>
<organism evidence="6 7">
    <name type="scientific">Acrodontium crateriforme</name>
    <dbReference type="NCBI Taxonomy" id="150365"/>
    <lineage>
        <taxon>Eukaryota</taxon>
        <taxon>Fungi</taxon>
        <taxon>Dikarya</taxon>
        <taxon>Ascomycota</taxon>
        <taxon>Pezizomycotina</taxon>
        <taxon>Dothideomycetes</taxon>
        <taxon>Dothideomycetidae</taxon>
        <taxon>Mycosphaerellales</taxon>
        <taxon>Teratosphaeriaceae</taxon>
        <taxon>Acrodontium</taxon>
    </lineage>
</organism>
<protein>
    <submittedName>
        <fullName evidence="6">Uncharacterized protein</fullName>
    </submittedName>
</protein>
<dbReference type="Pfam" id="PF02797">
    <property type="entry name" value="Chal_sti_synt_C"/>
    <property type="match status" value="1"/>
</dbReference>
<dbReference type="PANTHER" id="PTHR11877">
    <property type="entry name" value="HYDROXYMETHYLGLUTARYL-COA SYNTHASE"/>
    <property type="match status" value="1"/>
</dbReference>
<dbReference type="Proteomes" id="UP001303373">
    <property type="component" value="Chromosome 10"/>
</dbReference>
<dbReference type="GO" id="GO:0030639">
    <property type="term" value="P:polyketide biosynthetic process"/>
    <property type="evidence" value="ECO:0007669"/>
    <property type="project" value="TreeGrafter"/>
</dbReference>
<dbReference type="InterPro" id="IPR001099">
    <property type="entry name" value="Chalcone/stilbene_synt_N"/>
</dbReference>
<evidence type="ECO:0000256" key="3">
    <source>
        <dbReference type="RuleBase" id="RU003633"/>
    </source>
</evidence>
<keyword evidence="7" id="KW-1185">Reference proteome</keyword>
<comment type="similarity">
    <text evidence="1 3">Belongs to the thiolase-like superfamily. Chalcone/stilbene synthases family.</text>
</comment>
<evidence type="ECO:0000259" key="5">
    <source>
        <dbReference type="Pfam" id="PF02797"/>
    </source>
</evidence>
<dbReference type="Pfam" id="PF00195">
    <property type="entry name" value="Chal_sti_synt_N"/>
    <property type="match status" value="1"/>
</dbReference>
<evidence type="ECO:0000313" key="6">
    <source>
        <dbReference type="EMBL" id="WPH03561.1"/>
    </source>
</evidence>
<evidence type="ECO:0000256" key="2">
    <source>
        <dbReference type="ARBA" id="ARBA00022679"/>
    </source>
</evidence>
<reference evidence="6 7" key="1">
    <citation type="submission" date="2023-11" db="EMBL/GenBank/DDBJ databases">
        <title>An acidophilic fungus is an integral part of prey digestion in a carnivorous sundew plant.</title>
        <authorList>
            <person name="Tsai I.J."/>
        </authorList>
    </citation>
    <scope>NUCLEOTIDE SEQUENCE [LARGE SCALE GENOMIC DNA]</scope>
    <source>
        <strain evidence="6">169a</strain>
    </source>
</reference>
<dbReference type="SUPFAM" id="SSF53901">
    <property type="entry name" value="Thiolase-like"/>
    <property type="match status" value="2"/>
</dbReference>
<dbReference type="Gene3D" id="3.40.47.10">
    <property type="match status" value="2"/>
</dbReference>
<dbReference type="InterPro" id="IPR016039">
    <property type="entry name" value="Thiolase-like"/>
</dbReference>
<dbReference type="PANTHER" id="PTHR11877:SF46">
    <property type="entry name" value="TYPE III POLYKETIDE SYNTHASE A"/>
    <property type="match status" value="1"/>
</dbReference>
<evidence type="ECO:0000259" key="4">
    <source>
        <dbReference type="Pfam" id="PF00195"/>
    </source>
</evidence>
<keyword evidence="2 3" id="KW-0808">Transferase</keyword>
<proteinExistence type="inferred from homology"/>
<dbReference type="InterPro" id="IPR012328">
    <property type="entry name" value="Chalcone/stilbene_synt_C"/>
</dbReference>
<keyword evidence="3" id="KW-0012">Acyltransferase</keyword>
<dbReference type="GO" id="GO:0016747">
    <property type="term" value="F:acyltransferase activity, transferring groups other than amino-acyl groups"/>
    <property type="evidence" value="ECO:0007669"/>
    <property type="project" value="InterPro"/>
</dbReference>
<evidence type="ECO:0000313" key="7">
    <source>
        <dbReference type="Proteomes" id="UP001303373"/>
    </source>
</evidence>